<evidence type="ECO:0000313" key="3">
    <source>
        <dbReference type="Proteomes" id="UP000030748"/>
    </source>
</evidence>
<proteinExistence type="predicted"/>
<dbReference type="Pfam" id="PF00646">
    <property type="entry name" value="F-box"/>
    <property type="match status" value="1"/>
</dbReference>
<evidence type="ECO:0000259" key="1">
    <source>
        <dbReference type="Pfam" id="PF00646"/>
    </source>
</evidence>
<dbReference type="STRING" id="4155.A0A022REI3"/>
<dbReference type="SUPFAM" id="SSF81383">
    <property type="entry name" value="F-box domain"/>
    <property type="match status" value="1"/>
</dbReference>
<dbReference type="Proteomes" id="UP000030748">
    <property type="component" value="Unassembled WGS sequence"/>
</dbReference>
<protein>
    <recommendedName>
        <fullName evidence="1">F-box domain-containing protein</fullName>
    </recommendedName>
</protein>
<dbReference type="PANTHER" id="PTHR31672">
    <property type="entry name" value="BNACNNG10540D PROTEIN"/>
    <property type="match status" value="1"/>
</dbReference>
<dbReference type="InterPro" id="IPR001810">
    <property type="entry name" value="F-box_dom"/>
</dbReference>
<feature type="domain" description="F-box" evidence="1">
    <location>
        <begin position="26"/>
        <end position="55"/>
    </location>
</feature>
<gene>
    <name evidence="2" type="ORF">MIMGU_mgv1a022285mg</name>
</gene>
<dbReference type="PANTHER" id="PTHR31672:SF13">
    <property type="entry name" value="F-BOX PROTEIN CPR30-LIKE"/>
    <property type="match status" value="1"/>
</dbReference>
<organism evidence="2 3">
    <name type="scientific">Erythranthe guttata</name>
    <name type="common">Yellow monkey flower</name>
    <name type="synonym">Mimulus guttatus</name>
    <dbReference type="NCBI Taxonomy" id="4155"/>
    <lineage>
        <taxon>Eukaryota</taxon>
        <taxon>Viridiplantae</taxon>
        <taxon>Streptophyta</taxon>
        <taxon>Embryophyta</taxon>
        <taxon>Tracheophyta</taxon>
        <taxon>Spermatophyta</taxon>
        <taxon>Magnoliopsida</taxon>
        <taxon>eudicotyledons</taxon>
        <taxon>Gunneridae</taxon>
        <taxon>Pentapetalae</taxon>
        <taxon>asterids</taxon>
        <taxon>lamiids</taxon>
        <taxon>Lamiales</taxon>
        <taxon>Phrymaceae</taxon>
        <taxon>Erythranthe</taxon>
    </lineage>
</organism>
<dbReference type="EMBL" id="KI630547">
    <property type="protein sequence ID" value="EYU37300.1"/>
    <property type="molecule type" value="Genomic_DNA"/>
</dbReference>
<name>A0A022REI3_ERYGU</name>
<reference evidence="2 3" key="1">
    <citation type="journal article" date="2013" name="Proc. Natl. Acad. Sci. U.S.A.">
        <title>Fine-scale variation in meiotic recombination in Mimulus inferred from population shotgun sequencing.</title>
        <authorList>
            <person name="Hellsten U."/>
            <person name="Wright K.M."/>
            <person name="Jenkins J."/>
            <person name="Shu S."/>
            <person name="Yuan Y."/>
            <person name="Wessler S.R."/>
            <person name="Schmutz J."/>
            <person name="Willis J.H."/>
            <person name="Rokhsar D.S."/>
        </authorList>
    </citation>
    <scope>NUCLEOTIDE SEQUENCE [LARGE SCALE GENOMIC DNA]</scope>
    <source>
        <strain evidence="3">cv. DUN x IM62</strain>
    </source>
</reference>
<keyword evidence="3" id="KW-1185">Reference proteome</keyword>
<dbReference type="InterPro" id="IPR050796">
    <property type="entry name" value="SCF_F-box_component"/>
</dbReference>
<dbReference type="AlphaFoldDB" id="A0A022REI3"/>
<dbReference type="OrthoDB" id="605328at2759"/>
<dbReference type="KEGG" id="egt:105958112"/>
<accession>A0A022REI3</accession>
<dbReference type="InterPro" id="IPR036047">
    <property type="entry name" value="F-box-like_dom_sf"/>
</dbReference>
<sequence>MDAKGSRSPQTAAELIAENDNLLTGLILLRLPEKSLLRFKSVSKHWQSLISSPHFAANHHYRRRRGKNLPSFILATAAQPPEYFSFNPNTRVFLPYTFEHPHTKILQSSHGLLLLECGNPRLGFPRVHYRVYNPTTRKSRKVEFDEYEGRLAWIWGLSLSFDPSISPYYKLICTRRPNFCSTLWIEIYHSELDTWQHITGVEINYTPIHDLQYWAGISCNDGVYWIRPGSKSYRFDIQTRHLEEMSVIKFPRGEPDSSSGNNNYIVESDGNAHCVRTYFGYENKYLIVYELSPDRNTGWVEKYRADLNPVSKAIGCLRVVGIIARGDKEEDSSVLLHAPGTIVRYWFFDKRFEVLCNFASSTIYKEDEFQFETKFCYQFIESLAPV</sequence>
<evidence type="ECO:0000313" key="2">
    <source>
        <dbReference type="EMBL" id="EYU37300.1"/>
    </source>
</evidence>